<reference evidence="4" key="1">
    <citation type="submission" date="2016-06" db="EMBL/GenBank/DDBJ databases">
        <authorList>
            <person name="Rodrigo-Torres Lidia"/>
            <person name="Arahal R.David."/>
        </authorList>
    </citation>
    <scope>NUCLEOTIDE SEQUENCE [LARGE SCALE GENOMIC DNA]</scope>
    <source>
        <strain evidence="4">CECT 7223</strain>
    </source>
</reference>
<evidence type="ECO:0000256" key="1">
    <source>
        <dbReference type="ARBA" id="ARBA00007435"/>
    </source>
</evidence>
<evidence type="ECO:0000313" key="4">
    <source>
        <dbReference type="Proteomes" id="UP000092876"/>
    </source>
</evidence>
<comment type="similarity">
    <text evidence="1">Belongs to the UPF0213 family.</text>
</comment>
<sequence length="95" mass="11209">MKQPAIYILANRSNSVLYIGVTGNLKQGVWLHKAGEIEGFTKKYNVHKLVYFEVFEDFRAAIDREKQLKKWNRSWKEALISELNPSRSDLYYELL</sequence>
<dbReference type="Proteomes" id="UP000092876">
    <property type="component" value="Unassembled WGS sequence"/>
</dbReference>
<dbReference type="PANTHER" id="PTHR34477">
    <property type="entry name" value="UPF0213 PROTEIN YHBQ"/>
    <property type="match status" value="1"/>
</dbReference>
<dbReference type="PANTHER" id="PTHR34477:SF5">
    <property type="entry name" value="BSL5627 PROTEIN"/>
    <property type="match status" value="1"/>
</dbReference>
<dbReference type="InterPro" id="IPR035901">
    <property type="entry name" value="GIY-YIG_endonuc_sf"/>
</dbReference>
<dbReference type="RefSeq" id="WP_065678518.1">
    <property type="nucleotide sequence ID" value="NZ_AP025460.1"/>
</dbReference>
<dbReference type="EMBL" id="FLQP01000016">
    <property type="protein sequence ID" value="SBS62188.1"/>
    <property type="molecule type" value="Genomic_DNA"/>
</dbReference>
<protein>
    <submittedName>
        <fullName evidence="3">GIY-YIG nuclease superfamily protein</fullName>
    </submittedName>
</protein>
<gene>
    <name evidence="3" type="ORF">VAT7223_01022</name>
</gene>
<dbReference type="InterPro" id="IPR000305">
    <property type="entry name" value="GIY-YIG_endonuc"/>
</dbReference>
<dbReference type="InterPro" id="IPR050190">
    <property type="entry name" value="UPF0213_domain"/>
</dbReference>
<name>A0A1C3ILG1_9VIBR</name>
<evidence type="ECO:0000313" key="3">
    <source>
        <dbReference type="EMBL" id="SBS62188.1"/>
    </source>
</evidence>
<proteinExistence type="inferred from homology"/>
<dbReference type="AlphaFoldDB" id="A0A1C3ILG1"/>
<dbReference type="GeneID" id="94232101"/>
<dbReference type="Pfam" id="PF01541">
    <property type="entry name" value="GIY-YIG"/>
    <property type="match status" value="1"/>
</dbReference>
<evidence type="ECO:0000259" key="2">
    <source>
        <dbReference type="PROSITE" id="PS50164"/>
    </source>
</evidence>
<dbReference type="SUPFAM" id="SSF82771">
    <property type="entry name" value="GIY-YIG endonuclease"/>
    <property type="match status" value="1"/>
</dbReference>
<feature type="domain" description="GIY-YIG" evidence="2">
    <location>
        <begin position="2"/>
        <end position="78"/>
    </location>
</feature>
<dbReference type="PROSITE" id="PS50164">
    <property type="entry name" value="GIY_YIG"/>
    <property type="match status" value="1"/>
</dbReference>
<dbReference type="Gene3D" id="3.40.1440.10">
    <property type="entry name" value="GIY-YIG endonuclease"/>
    <property type="match status" value="1"/>
</dbReference>
<organism evidence="3 4">
    <name type="scientific">Vibrio atlanticus</name>
    <dbReference type="NCBI Taxonomy" id="693153"/>
    <lineage>
        <taxon>Bacteria</taxon>
        <taxon>Pseudomonadati</taxon>
        <taxon>Pseudomonadota</taxon>
        <taxon>Gammaproteobacteria</taxon>
        <taxon>Vibrionales</taxon>
        <taxon>Vibrionaceae</taxon>
        <taxon>Vibrio</taxon>
    </lineage>
</organism>
<dbReference type="CDD" id="cd10448">
    <property type="entry name" value="GIY-YIG_unchar_3"/>
    <property type="match status" value="1"/>
</dbReference>
<accession>A0A1C3ILG1</accession>